<name>A0A9J6HCQ3_HAELO</name>
<evidence type="ECO:0000313" key="3">
    <source>
        <dbReference type="Proteomes" id="UP000821853"/>
    </source>
</evidence>
<sequence>MDLMRVKLATQVFSRSMASAVKYYTQRNVFNGAEAAGTIAFTERMNDLFDAMNRRHPSEAMRKGSKDISVMIESLQWLDEWERELLSGDIIKDMFLTPSTAEGLRVTILSTLDLTERLLTECGFKCVPTAKFNQDPVERFFGKSRQAGGDNDHLICRPFFNCTECSPCTAS</sequence>
<feature type="domain" description="Transposable element P transposase-like GTP-binding insertion" evidence="1">
    <location>
        <begin position="4"/>
        <end position="60"/>
    </location>
</feature>
<evidence type="ECO:0000313" key="2">
    <source>
        <dbReference type="EMBL" id="KAH9384640.1"/>
    </source>
</evidence>
<evidence type="ECO:0000259" key="1">
    <source>
        <dbReference type="Pfam" id="PF21788"/>
    </source>
</evidence>
<gene>
    <name evidence="2" type="ORF">HPB48_026650</name>
</gene>
<dbReference type="OMA" id="DNDHLIC"/>
<comment type="caution">
    <text evidence="2">The sequence shown here is derived from an EMBL/GenBank/DDBJ whole genome shotgun (WGS) entry which is preliminary data.</text>
</comment>
<dbReference type="Pfam" id="PF21788">
    <property type="entry name" value="TNP-like_GBD"/>
    <property type="match status" value="1"/>
</dbReference>
<dbReference type="AlphaFoldDB" id="A0A9J6HCQ3"/>
<accession>A0A9J6HCQ3</accession>
<dbReference type="EMBL" id="JABSTR010002846">
    <property type="protein sequence ID" value="KAH9384640.1"/>
    <property type="molecule type" value="Genomic_DNA"/>
</dbReference>
<reference evidence="2 3" key="1">
    <citation type="journal article" date="2020" name="Cell">
        <title>Large-Scale Comparative Analyses of Tick Genomes Elucidate Their Genetic Diversity and Vector Capacities.</title>
        <authorList>
            <consortium name="Tick Genome and Microbiome Consortium (TIGMIC)"/>
            <person name="Jia N."/>
            <person name="Wang J."/>
            <person name="Shi W."/>
            <person name="Du L."/>
            <person name="Sun Y."/>
            <person name="Zhan W."/>
            <person name="Jiang J.F."/>
            <person name="Wang Q."/>
            <person name="Zhang B."/>
            <person name="Ji P."/>
            <person name="Bell-Sakyi L."/>
            <person name="Cui X.M."/>
            <person name="Yuan T.T."/>
            <person name="Jiang B.G."/>
            <person name="Yang W.F."/>
            <person name="Lam T.T."/>
            <person name="Chang Q.C."/>
            <person name="Ding S.J."/>
            <person name="Wang X.J."/>
            <person name="Zhu J.G."/>
            <person name="Ruan X.D."/>
            <person name="Zhao L."/>
            <person name="Wei J.T."/>
            <person name="Ye R.Z."/>
            <person name="Que T.C."/>
            <person name="Du C.H."/>
            <person name="Zhou Y.H."/>
            <person name="Cheng J.X."/>
            <person name="Dai P.F."/>
            <person name="Guo W.B."/>
            <person name="Han X.H."/>
            <person name="Huang E.J."/>
            <person name="Li L.F."/>
            <person name="Wei W."/>
            <person name="Gao Y.C."/>
            <person name="Liu J.Z."/>
            <person name="Shao H.Z."/>
            <person name="Wang X."/>
            <person name="Wang C.C."/>
            <person name="Yang T.C."/>
            <person name="Huo Q.B."/>
            <person name="Li W."/>
            <person name="Chen H.Y."/>
            <person name="Chen S.E."/>
            <person name="Zhou L.G."/>
            <person name="Ni X.B."/>
            <person name="Tian J.H."/>
            <person name="Sheng Y."/>
            <person name="Liu T."/>
            <person name="Pan Y.S."/>
            <person name="Xia L.Y."/>
            <person name="Li J."/>
            <person name="Zhao F."/>
            <person name="Cao W.C."/>
        </authorList>
    </citation>
    <scope>NUCLEOTIDE SEQUENCE [LARGE SCALE GENOMIC DNA]</scope>
    <source>
        <strain evidence="2">HaeL-2018</strain>
    </source>
</reference>
<dbReference type="InterPro" id="IPR048366">
    <property type="entry name" value="TNP-like_GBD"/>
</dbReference>
<dbReference type="Proteomes" id="UP000821853">
    <property type="component" value="Unassembled WGS sequence"/>
</dbReference>
<proteinExistence type="predicted"/>
<keyword evidence="3" id="KW-1185">Reference proteome</keyword>
<dbReference type="OrthoDB" id="7698710at2759"/>
<dbReference type="VEuPathDB" id="VectorBase:HLOH_049639"/>
<protein>
    <recommendedName>
        <fullName evidence="1">Transposable element P transposase-like GTP-binding insertion domain-containing protein</fullName>
    </recommendedName>
</protein>
<organism evidence="2 3">
    <name type="scientific">Haemaphysalis longicornis</name>
    <name type="common">Bush tick</name>
    <dbReference type="NCBI Taxonomy" id="44386"/>
    <lineage>
        <taxon>Eukaryota</taxon>
        <taxon>Metazoa</taxon>
        <taxon>Ecdysozoa</taxon>
        <taxon>Arthropoda</taxon>
        <taxon>Chelicerata</taxon>
        <taxon>Arachnida</taxon>
        <taxon>Acari</taxon>
        <taxon>Parasitiformes</taxon>
        <taxon>Ixodida</taxon>
        <taxon>Ixodoidea</taxon>
        <taxon>Ixodidae</taxon>
        <taxon>Haemaphysalinae</taxon>
        <taxon>Haemaphysalis</taxon>
    </lineage>
</organism>